<dbReference type="EMBL" id="CP031165">
    <property type="protein sequence ID" value="AXV05070.1"/>
    <property type="molecule type" value="Genomic_DNA"/>
</dbReference>
<keyword evidence="2" id="KW-1185">Reference proteome</keyword>
<dbReference type="OrthoDB" id="3771655at2"/>
<evidence type="ECO:0000313" key="1">
    <source>
        <dbReference type="EMBL" id="AXV05070.1"/>
    </source>
</evidence>
<name>A0A346XS73_9ACTN</name>
<dbReference type="InterPro" id="IPR035940">
    <property type="entry name" value="CAP_sf"/>
</dbReference>
<protein>
    <submittedName>
        <fullName evidence="1">Uncharacterized protein</fullName>
    </submittedName>
</protein>
<proteinExistence type="predicted"/>
<dbReference type="SUPFAM" id="SSF55797">
    <property type="entry name" value="PR-1-like"/>
    <property type="match status" value="1"/>
</dbReference>
<accession>A0A346XS73</accession>
<gene>
    <name evidence="1" type="ORF">DVS28_a0363</name>
</gene>
<dbReference type="KEGG" id="euz:DVS28_a0363"/>
<dbReference type="Proteomes" id="UP000264006">
    <property type="component" value="Chromosome"/>
</dbReference>
<reference evidence="1 2" key="1">
    <citation type="submission" date="2018-09" db="EMBL/GenBank/DDBJ databases">
        <title>Complete genome sequence of Euzebya sp. DY32-46 isolated from seawater of Pacific Ocean.</title>
        <authorList>
            <person name="Xu L."/>
            <person name="Wu Y.-H."/>
            <person name="Xu X.-W."/>
        </authorList>
    </citation>
    <scope>NUCLEOTIDE SEQUENCE [LARGE SCALE GENOMIC DNA]</scope>
    <source>
        <strain evidence="1 2">DY32-46</strain>
    </source>
</reference>
<dbReference type="AlphaFoldDB" id="A0A346XS73"/>
<organism evidence="1 2">
    <name type="scientific">Euzebya pacifica</name>
    <dbReference type="NCBI Taxonomy" id="1608957"/>
    <lineage>
        <taxon>Bacteria</taxon>
        <taxon>Bacillati</taxon>
        <taxon>Actinomycetota</taxon>
        <taxon>Nitriliruptoria</taxon>
        <taxon>Euzebyales</taxon>
    </lineage>
</organism>
<evidence type="ECO:0000313" key="2">
    <source>
        <dbReference type="Proteomes" id="UP000264006"/>
    </source>
</evidence>
<sequence>MIVVGAVMAMVLATIQVGPAVGQDNGAGAFLRVVDEAGTPLEGVQVRWTNGGPLQLFDWTWTDEDGKAFLYDEGDIAVRFEPSGAHGSVMWLGGTAGRSGSTTLSLRNGAWLDEQTVVVPEGGSISGTARLTDGTAVPWTCGLVRTPGGDLVTRGWGDEDGRWATREIVPAGEYVVEFQHCGSTTTWGWHGGDSLATATRVTVAADADTPGIDVSLDPATRPTDELPGRPTSDAEVLAQHELLNRFRQQMGLQTLQLDWTQVEANRLHARYSVATSSQAHDEDRSSPWHTEEGYLGSVTSGLGGPEIVRDLAQAPFHWFNALNPYSRWAGMGGWRGGNRQAGGLHIRPDSPEERPAAADDVDWPIVWPADGSVAAGRTHSGEFPPPAGACGWHDPTAFIEFGFPMMVQMDHHSP</sequence>